<sequence length="386" mass="44371">MYFKKEGKMKNTLIIFENSLSNLGKDEASDLLEDLSFNLAYKQISHNPHETKKVLNSLLVEFLTILKKLDFFDDENVTKVIKALVKASIVDAQNSLYEYISEAELLNKQIENQKNLIKNQISDNFFEFENILQECSFCDEFSGGLNDAILFDIEMLGILKETAESAFLTTLEKAEDIELTSSEIAKNLVYNAICEAHFEKERILKISSIILNTAFEIANESMAYAKDLCLGVIKGTRDGIVLAMEKFKASLTYANFEEDVSLKSKELIGIEDDFIALLKKEIQLQNDPCKSIVENLLEHELDNLFAKFRRLAGESREQLILVLNDIKKNPKINDFNKLTQRKLNRFKQEIFELEKIASEKYKDLNSKKAKKLGVRLWEKAKKFVKK</sequence>
<reference evidence="6 8" key="1">
    <citation type="submission" date="2018-05" db="EMBL/GenBank/DDBJ databases">
        <authorList>
            <consortium name="NARMS: The National Antimicrobial Resistance Monitoring System"/>
        </authorList>
    </citation>
    <scope>NUCLEOTIDE SEQUENCE [LARGE SCALE GENOMIC DNA]</scope>
    <source>
        <strain evidence="2 8">CVM N62988</strain>
        <strain evidence="4 6">FSIS1607212</strain>
    </source>
</reference>
<dbReference type="Proteomes" id="UP000410873">
    <property type="component" value="Unassembled WGS sequence"/>
</dbReference>
<protein>
    <submittedName>
        <fullName evidence="5">Uncharacterized protein</fullName>
    </submittedName>
</protein>
<name>A0A2U0QP93_CAMJU</name>
<comment type="caution">
    <text evidence="5">The sequence shown here is derived from an EMBL/GenBank/DDBJ whole genome shotgun (WGS) entry which is preliminary data.</text>
</comment>
<reference evidence="3 7" key="2">
    <citation type="submission" date="2019-04" db="EMBL/GenBank/DDBJ databases">
        <authorList>
            <person name="Ashton P.M."/>
            <person name="Dallman T."/>
            <person name="Nair S."/>
            <person name="De Pinna E."/>
            <person name="Peters T."/>
            <person name="Grant K."/>
        </authorList>
    </citation>
    <scope>NUCLEOTIDE SEQUENCE [LARGE SCALE GENOMIC DNA]</scope>
    <source>
        <strain evidence="3 7">OXC2299</strain>
    </source>
</reference>
<accession>A0A2U0QP93</accession>
<evidence type="ECO:0000313" key="6">
    <source>
        <dbReference type="Proteomes" id="UP000335162"/>
    </source>
</evidence>
<dbReference type="EMBL" id="AACFWJ010000008">
    <property type="protein sequence ID" value="EAK3959716.1"/>
    <property type="molecule type" value="Genomic_DNA"/>
</dbReference>
<evidence type="ECO:0000313" key="9">
    <source>
        <dbReference type="Proteomes" id="UP000410873"/>
    </source>
</evidence>
<evidence type="ECO:0000313" key="4">
    <source>
        <dbReference type="EMBL" id="EAL3735007.1"/>
    </source>
</evidence>
<evidence type="ECO:0000313" key="3">
    <source>
        <dbReference type="EMBL" id="EAK8194029.1"/>
    </source>
</evidence>
<evidence type="ECO:0000313" key="8">
    <source>
        <dbReference type="Proteomes" id="UP000392616"/>
    </source>
</evidence>
<dbReference type="RefSeq" id="WP_010891847.1">
    <property type="nucleotide sequence ID" value="NZ_AACERE020000010.1"/>
</dbReference>
<evidence type="ECO:0000313" key="7">
    <source>
        <dbReference type="Proteomes" id="UP000358933"/>
    </source>
</evidence>
<evidence type="ECO:0000313" key="1">
    <source>
        <dbReference type="EMBL" id="EAK3959716.1"/>
    </source>
</evidence>
<dbReference type="Proteomes" id="UP000392616">
    <property type="component" value="Unassembled WGS sequence"/>
</dbReference>
<evidence type="ECO:0000313" key="2">
    <source>
        <dbReference type="EMBL" id="EAK6413898.1"/>
    </source>
</evidence>
<dbReference type="EMBL" id="AACHYE010000016">
    <property type="protein sequence ID" value="EAK6413898.1"/>
    <property type="molecule type" value="Genomic_DNA"/>
</dbReference>
<dbReference type="EMBL" id="AACJKW010000011">
    <property type="protein sequence ID" value="EAK8194029.1"/>
    <property type="molecule type" value="Genomic_DNA"/>
</dbReference>
<dbReference type="Proteomes" id="UP000335162">
    <property type="component" value="Unassembled WGS sequence"/>
</dbReference>
<proteinExistence type="predicted"/>
<organism evidence="5 10">
    <name type="scientific">Campylobacter jejuni</name>
    <dbReference type="NCBI Taxonomy" id="197"/>
    <lineage>
        <taxon>Bacteria</taxon>
        <taxon>Pseudomonadati</taxon>
        <taxon>Campylobacterota</taxon>
        <taxon>Epsilonproteobacteria</taxon>
        <taxon>Campylobacterales</taxon>
        <taxon>Campylobacteraceae</taxon>
        <taxon>Campylobacter</taxon>
    </lineage>
</organism>
<evidence type="ECO:0000313" key="5">
    <source>
        <dbReference type="EMBL" id="EDJ6169427.1"/>
    </source>
</evidence>
<gene>
    <name evidence="2" type="ORF">B7A03_07755</name>
    <name evidence="4" type="ORF">BFD99_03315</name>
    <name evidence="1" type="ORF">C1418_07805</name>
    <name evidence="3" type="ORF">E7N58_07715</name>
    <name evidence="5" type="ORF">GFF90_07470</name>
</gene>
<dbReference type="AlphaFoldDB" id="A0A2U0QP93"/>
<dbReference type="EMBL" id="AACNRY010000004">
    <property type="protein sequence ID" value="EAL3735007.1"/>
    <property type="molecule type" value="Genomic_DNA"/>
</dbReference>
<dbReference type="Proteomes" id="UP000358933">
    <property type="component" value="Unassembled WGS sequence"/>
</dbReference>
<reference evidence="5 10" key="3">
    <citation type="submission" date="2019-10" db="EMBL/GenBank/DDBJ databases">
        <authorList>
            <consortium name="PulseNet: The National Subtyping Network for Foodborne Disease Surveillance"/>
            <person name="Tarr C.L."/>
            <person name="Trees E."/>
            <person name="Katz L.S."/>
            <person name="Carleton-Romer H.A."/>
            <person name="Stroika S."/>
            <person name="Kucerova Z."/>
            <person name="Roache K.F."/>
            <person name="Sabol A.L."/>
            <person name="Besser J."/>
            <person name="Gerner-Smidt P."/>
        </authorList>
    </citation>
    <scope>NUCLEOTIDE SEQUENCE [LARGE SCALE GENOMIC DNA]</scope>
    <source>
        <strain evidence="1 9">PNUSAC003589</strain>
        <strain evidence="5 10">PNUSAC012955</strain>
    </source>
</reference>
<evidence type="ECO:0000313" key="10">
    <source>
        <dbReference type="Proteomes" id="UP000482054"/>
    </source>
</evidence>
<dbReference type="Proteomes" id="UP000482054">
    <property type="component" value="Unassembled WGS sequence"/>
</dbReference>
<dbReference type="EMBL" id="AAMOXJ010000013">
    <property type="protein sequence ID" value="EDJ6169427.1"/>
    <property type="molecule type" value="Genomic_DNA"/>
</dbReference>